<keyword evidence="1" id="KW-0812">Transmembrane</keyword>
<feature type="transmembrane region" description="Helical" evidence="1">
    <location>
        <begin position="220"/>
        <end position="237"/>
    </location>
</feature>
<dbReference type="Proteomes" id="UP000266376">
    <property type="component" value="Unassembled WGS sequence"/>
</dbReference>
<keyword evidence="1" id="KW-1133">Transmembrane helix</keyword>
<dbReference type="EMBL" id="QSAJ01000010">
    <property type="protein sequence ID" value="RGW54248.1"/>
    <property type="molecule type" value="Genomic_DNA"/>
</dbReference>
<comment type="caution">
    <text evidence="3">The sequence shown here is derived from an EMBL/GenBank/DDBJ whole genome shotgun (WGS) entry which is preliminary data.</text>
</comment>
<evidence type="ECO:0000313" key="4">
    <source>
        <dbReference type="Proteomes" id="UP000266376"/>
    </source>
</evidence>
<evidence type="ECO:0000313" key="3">
    <source>
        <dbReference type="EMBL" id="RGW54248.1"/>
    </source>
</evidence>
<gene>
    <name evidence="3" type="ORF">DWV67_05795</name>
</gene>
<proteinExistence type="predicted"/>
<evidence type="ECO:0000259" key="2">
    <source>
        <dbReference type="Pfam" id="PF04892"/>
    </source>
</evidence>
<name>A0A395XM58_9FIRM</name>
<dbReference type="PANTHER" id="PTHR36834">
    <property type="entry name" value="MEMBRANE PROTEIN-RELATED"/>
    <property type="match status" value="1"/>
</dbReference>
<feature type="transmembrane region" description="Helical" evidence="1">
    <location>
        <begin position="72"/>
        <end position="99"/>
    </location>
</feature>
<feature type="domain" description="VanZ-like" evidence="2">
    <location>
        <begin position="78"/>
        <end position="188"/>
    </location>
</feature>
<dbReference type="InterPro" id="IPR006976">
    <property type="entry name" value="VanZ-like"/>
</dbReference>
<dbReference type="PANTHER" id="PTHR36834:SF2">
    <property type="entry name" value="MEMBRANE PROTEIN"/>
    <property type="match status" value="1"/>
</dbReference>
<keyword evidence="1" id="KW-0472">Membrane</keyword>
<evidence type="ECO:0000256" key="1">
    <source>
        <dbReference type="SAM" id="Phobius"/>
    </source>
</evidence>
<dbReference type="AlphaFoldDB" id="A0A395XM58"/>
<dbReference type="InterPro" id="IPR053150">
    <property type="entry name" value="Teicoplanin_resist-assoc"/>
</dbReference>
<protein>
    <submittedName>
        <fullName evidence="3">VanZ family protein</fullName>
    </submittedName>
</protein>
<feature type="transmembrane region" description="Helical" evidence="1">
    <location>
        <begin position="119"/>
        <end position="137"/>
    </location>
</feature>
<organism evidence="3 4">
    <name type="scientific">Dorea formicigenerans</name>
    <dbReference type="NCBI Taxonomy" id="39486"/>
    <lineage>
        <taxon>Bacteria</taxon>
        <taxon>Bacillati</taxon>
        <taxon>Bacillota</taxon>
        <taxon>Clostridia</taxon>
        <taxon>Lachnospirales</taxon>
        <taxon>Lachnospiraceae</taxon>
        <taxon>Dorea</taxon>
    </lineage>
</organism>
<feature type="transmembrane region" description="Helical" evidence="1">
    <location>
        <begin position="26"/>
        <end position="51"/>
    </location>
</feature>
<reference evidence="3 4" key="1">
    <citation type="submission" date="2018-08" db="EMBL/GenBank/DDBJ databases">
        <title>A genome reference for cultivated species of the human gut microbiota.</title>
        <authorList>
            <person name="Zou Y."/>
            <person name="Xue W."/>
            <person name="Luo G."/>
        </authorList>
    </citation>
    <scope>NUCLEOTIDE SEQUENCE [LARGE SCALE GENOMIC DNA]</scope>
    <source>
        <strain evidence="3 4">AF12-11</strain>
    </source>
</reference>
<accession>A0A395XM58</accession>
<sequence>MYSNISGVKIKAGKRRGNVMDYVRILYIYIVEDFMYSGYLLLTLLLPCLIYQGLMEIKAKQNSRRVPAKYYFGVYAMLVYLWMVFKVTGIGLLADIVRLKDAISGGYNWNPLAGLDKGFVLNIIMFLPLGLLIPCIWKKCRSITNVTVTGFLLSLTIEISQIFNARATDIDDLLANTIGACAGYLIWRGIYVLVCGKQKEKGDGYVENQIEDDGRKWEPMIYLALAFAGAFFLYNPYVQ</sequence>
<dbReference type="Pfam" id="PF04892">
    <property type="entry name" value="VanZ"/>
    <property type="match status" value="1"/>
</dbReference>